<protein>
    <recommendedName>
        <fullName evidence="2">Phosphoesterase HXTX domain-containing protein</fullName>
    </recommendedName>
</protein>
<reference evidence="1" key="1">
    <citation type="submission" date="2018-05" db="EMBL/GenBank/DDBJ databases">
        <authorList>
            <person name="Lanie J.A."/>
            <person name="Ng W.-L."/>
            <person name="Kazmierczak K.M."/>
            <person name="Andrzejewski T.M."/>
            <person name="Davidsen T.M."/>
            <person name="Wayne K.J."/>
            <person name="Tettelin H."/>
            <person name="Glass J.I."/>
            <person name="Rusch D."/>
            <person name="Podicherti R."/>
            <person name="Tsui H.-C.T."/>
            <person name="Winkler M.E."/>
        </authorList>
    </citation>
    <scope>NUCLEOTIDE SEQUENCE</scope>
</reference>
<gene>
    <name evidence="1" type="ORF">METZ01_LOCUS75998</name>
</gene>
<dbReference type="Pfam" id="PF13563">
    <property type="entry name" value="2_5_RNA_ligase2"/>
    <property type="match status" value="1"/>
</dbReference>
<dbReference type="GO" id="GO:0009187">
    <property type="term" value="P:cyclic nucleotide metabolic process"/>
    <property type="evidence" value="ECO:0007669"/>
    <property type="project" value="TreeGrafter"/>
</dbReference>
<evidence type="ECO:0008006" key="2">
    <source>
        <dbReference type="Google" id="ProtNLM"/>
    </source>
</evidence>
<dbReference type="AlphaFoldDB" id="A0A381U507"/>
<organism evidence="1">
    <name type="scientific">marine metagenome</name>
    <dbReference type="NCBI Taxonomy" id="408172"/>
    <lineage>
        <taxon>unclassified sequences</taxon>
        <taxon>metagenomes</taxon>
        <taxon>ecological metagenomes</taxon>
    </lineage>
</organism>
<dbReference type="PANTHER" id="PTHR28141">
    <property type="entry name" value="2',3'-CYCLIC-NUCLEOTIDE 3'-PHOSPHODIESTERASE"/>
    <property type="match status" value="1"/>
</dbReference>
<dbReference type="PANTHER" id="PTHR28141:SF1">
    <property type="entry name" value="2',3'-CYCLIC-NUCLEOTIDE 3'-PHOSPHODIESTERASE"/>
    <property type="match status" value="1"/>
</dbReference>
<dbReference type="EMBL" id="UINC01005722">
    <property type="protein sequence ID" value="SVA23144.1"/>
    <property type="molecule type" value="Genomic_DNA"/>
</dbReference>
<dbReference type="SUPFAM" id="SSF55144">
    <property type="entry name" value="LigT-like"/>
    <property type="match status" value="1"/>
</dbReference>
<dbReference type="InterPro" id="IPR012386">
    <property type="entry name" value="Cyclic-nucl_3Pdiesterase"/>
</dbReference>
<evidence type="ECO:0000313" key="1">
    <source>
        <dbReference type="EMBL" id="SVA23144.1"/>
    </source>
</evidence>
<dbReference type="GO" id="GO:0004113">
    <property type="term" value="F:2',3'-cyclic-nucleotide 3'-phosphodiesterase activity"/>
    <property type="evidence" value="ECO:0007669"/>
    <property type="project" value="TreeGrafter"/>
</dbReference>
<proteinExistence type="predicted"/>
<dbReference type="Gene3D" id="3.90.1140.10">
    <property type="entry name" value="Cyclic phosphodiesterase"/>
    <property type="match status" value="1"/>
</dbReference>
<dbReference type="InterPro" id="IPR009097">
    <property type="entry name" value="Cyclic_Pdiesterase"/>
</dbReference>
<accession>A0A381U507</accession>
<name>A0A381U507_9ZZZZ</name>
<sequence length="163" mass="19089">MPKKEEIPLFLSAKKIIDDRFHGPNFPIHMTLAGEFNLDLTNMKALEDTLGNNFSPFEVFFKGYGMKNYFFQAFYVAVELNEELQSTRSKICEFLNTENDEFMPHLSLYYGKQEEPKKRALLPELPEIEGSFMAETFYLVSFDPKNIEWKILNSINLGERKHD</sequence>